<reference evidence="1" key="2">
    <citation type="submission" date="2020-11" db="EMBL/GenBank/DDBJ databases">
        <authorList>
            <person name="McCartney M.A."/>
            <person name="Auch B."/>
            <person name="Kono T."/>
            <person name="Mallez S."/>
            <person name="Becker A."/>
            <person name="Gohl D.M."/>
            <person name="Silverstein K.A.T."/>
            <person name="Koren S."/>
            <person name="Bechman K.B."/>
            <person name="Herman A."/>
            <person name="Abrahante J.E."/>
            <person name="Garbe J."/>
        </authorList>
    </citation>
    <scope>NUCLEOTIDE SEQUENCE</scope>
    <source>
        <strain evidence="1">Duluth1</strain>
        <tissue evidence="1">Whole animal</tissue>
    </source>
</reference>
<gene>
    <name evidence="1" type="ORF">DPMN_066786</name>
</gene>
<sequence>MESTNGPNAGFRFLGACASSPHAAKKDPVCTYGGLVFAYSKSLARMWRPLATGYGGVVCVPEAFGNGEHSQVEHGGKVVITVWSTVPIGKFFQIIF</sequence>
<keyword evidence="2" id="KW-1185">Reference proteome</keyword>
<organism evidence="1 2">
    <name type="scientific">Dreissena polymorpha</name>
    <name type="common">Zebra mussel</name>
    <name type="synonym">Mytilus polymorpha</name>
    <dbReference type="NCBI Taxonomy" id="45954"/>
    <lineage>
        <taxon>Eukaryota</taxon>
        <taxon>Metazoa</taxon>
        <taxon>Spiralia</taxon>
        <taxon>Lophotrochozoa</taxon>
        <taxon>Mollusca</taxon>
        <taxon>Bivalvia</taxon>
        <taxon>Autobranchia</taxon>
        <taxon>Heteroconchia</taxon>
        <taxon>Euheterodonta</taxon>
        <taxon>Imparidentia</taxon>
        <taxon>Neoheterodontei</taxon>
        <taxon>Myida</taxon>
        <taxon>Dreissenoidea</taxon>
        <taxon>Dreissenidae</taxon>
        <taxon>Dreissena</taxon>
    </lineage>
</organism>
<evidence type="ECO:0000313" key="2">
    <source>
        <dbReference type="Proteomes" id="UP000828390"/>
    </source>
</evidence>
<comment type="caution">
    <text evidence="1">The sequence shown here is derived from an EMBL/GenBank/DDBJ whole genome shotgun (WGS) entry which is preliminary data.</text>
</comment>
<protein>
    <submittedName>
        <fullName evidence="1">Uncharacterized protein</fullName>
    </submittedName>
</protein>
<proteinExistence type="predicted"/>
<dbReference type="EMBL" id="JAIWYP010000014">
    <property type="protein sequence ID" value="KAH3707382.1"/>
    <property type="molecule type" value="Genomic_DNA"/>
</dbReference>
<dbReference type="Proteomes" id="UP000828390">
    <property type="component" value="Unassembled WGS sequence"/>
</dbReference>
<evidence type="ECO:0000313" key="1">
    <source>
        <dbReference type="EMBL" id="KAH3707382.1"/>
    </source>
</evidence>
<reference evidence="1" key="1">
    <citation type="journal article" date="2019" name="bioRxiv">
        <title>The Genome of the Zebra Mussel, Dreissena polymorpha: A Resource for Invasive Species Research.</title>
        <authorList>
            <person name="McCartney M.A."/>
            <person name="Auch B."/>
            <person name="Kono T."/>
            <person name="Mallez S."/>
            <person name="Zhang Y."/>
            <person name="Obille A."/>
            <person name="Becker A."/>
            <person name="Abrahante J.E."/>
            <person name="Garbe J."/>
            <person name="Badalamenti J.P."/>
            <person name="Herman A."/>
            <person name="Mangelson H."/>
            <person name="Liachko I."/>
            <person name="Sullivan S."/>
            <person name="Sone E.D."/>
            <person name="Koren S."/>
            <person name="Silverstein K.A.T."/>
            <person name="Beckman K.B."/>
            <person name="Gohl D.M."/>
        </authorList>
    </citation>
    <scope>NUCLEOTIDE SEQUENCE</scope>
    <source>
        <strain evidence="1">Duluth1</strain>
        <tissue evidence="1">Whole animal</tissue>
    </source>
</reference>
<dbReference type="AlphaFoldDB" id="A0A9D3YZ45"/>
<name>A0A9D3YZ45_DREPO</name>
<accession>A0A9D3YZ45</accession>